<name>E6Q422_9ZZZZ</name>
<gene>
    <name evidence="2" type="ORF">CARN4_2176</name>
</gene>
<sequence length="90" mass="10521">MLRKCVRYDDRETLLRLASHRDYWVRLRAAEAIVQLYGESGLLDDFVVEVEDRYARDAINQAIAERKMMAQRSPMRDRRAAPQGAPEARL</sequence>
<evidence type="ECO:0000313" key="2">
    <source>
        <dbReference type="EMBL" id="CBI01981.1"/>
    </source>
</evidence>
<evidence type="ECO:0000256" key="1">
    <source>
        <dbReference type="SAM" id="MobiDB-lite"/>
    </source>
</evidence>
<accession>E6Q422</accession>
<organism evidence="2">
    <name type="scientific">mine drainage metagenome</name>
    <dbReference type="NCBI Taxonomy" id="410659"/>
    <lineage>
        <taxon>unclassified sequences</taxon>
        <taxon>metagenomes</taxon>
        <taxon>ecological metagenomes</taxon>
    </lineage>
</organism>
<comment type="caution">
    <text evidence="2">The sequence shown here is derived from an EMBL/GenBank/DDBJ whole genome shotgun (WGS) entry which is preliminary data.</text>
</comment>
<protein>
    <submittedName>
        <fullName evidence="2">Uncharacterized protein</fullName>
    </submittedName>
</protein>
<proteinExistence type="predicted"/>
<dbReference type="AlphaFoldDB" id="E6Q422"/>
<dbReference type="EMBL" id="CABO01000028">
    <property type="protein sequence ID" value="CBI01981.1"/>
    <property type="molecule type" value="Genomic_DNA"/>
</dbReference>
<feature type="compositionally biased region" description="Basic and acidic residues" evidence="1">
    <location>
        <begin position="69"/>
        <end position="80"/>
    </location>
</feature>
<reference evidence="2" key="1">
    <citation type="submission" date="2009-10" db="EMBL/GenBank/DDBJ databases">
        <title>Diversity of trophic interactions inside an arsenic-rich microbial ecosystem.</title>
        <authorList>
            <person name="Bertin P.N."/>
            <person name="Heinrich-Salmeron A."/>
            <person name="Pelletier E."/>
            <person name="Goulhen-Chollet F."/>
            <person name="Arsene-Ploetze F."/>
            <person name="Gallien S."/>
            <person name="Calteau A."/>
            <person name="Vallenet D."/>
            <person name="Casiot C."/>
            <person name="Chane-Woon-Ming B."/>
            <person name="Giloteaux L."/>
            <person name="Barakat M."/>
            <person name="Bonnefoy V."/>
            <person name="Bruneel O."/>
            <person name="Chandler M."/>
            <person name="Cleiss J."/>
            <person name="Duran R."/>
            <person name="Elbaz-Poulichet F."/>
            <person name="Fonknechten N."/>
            <person name="Lauga B."/>
            <person name="Mornico D."/>
            <person name="Ortet P."/>
            <person name="Schaeffer C."/>
            <person name="Siguier P."/>
            <person name="Alexander Thil Smith A."/>
            <person name="Van Dorsselaer A."/>
            <person name="Weissenbach J."/>
            <person name="Medigue C."/>
            <person name="Le Paslier D."/>
        </authorList>
    </citation>
    <scope>NUCLEOTIDE SEQUENCE</scope>
</reference>
<feature type="region of interest" description="Disordered" evidence="1">
    <location>
        <begin position="69"/>
        <end position="90"/>
    </location>
</feature>